<evidence type="ECO:0000313" key="3">
    <source>
        <dbReference type="WBParaSite" id="MCU_007463-RA"/>
    </source>
</evidence>
<keyword evidence="2" id="KW-0472">Membrane</keyword>
<sequence>MGISFIGLGVSLAIIVILAVIIYFCCCRKDKQSGPNVVTHGQNISSQPPGPVSHQGYPTGLPDPSYPPAPVGGGAIGWNVDQTTSGVGAAPYPRDNGALGSGWGSDRPTAPPPSYAPPPYPQ</sequence>
<organism evidence="3">
    <name type="scientific">Mesocestoides corti</name>
    <name type="common">Flatworm</name>
    <dbReference type="NCBI Taxonomy" id="53468"/>
    <lineage>
        <taxon>Eukaryota</taxon>
        <taxon>Metazoa</taxon>
        <taxon>Spiralia</taxon>
        <taxon>Lophotrochozoa</taxon>
        <taxon>Platyhelminthes</taxon>
        <taxon>Cestoda</taxon>
        <taxon>Eucestoda</taxon>
        <taxon>Cyclophyllidea</taxon>
        <taxon>Mesocestoididae</taxon>
        <taxon>Mesocestoides</taxon>
    </lineage>
</organism>
<feature type="compositionally biased region" description="Pro residues" evidence="1">
    <location>
        <begin position="109"/>
        <end position="122"/>
    </location>
</feature>
<proteinExistence type="predicted"/>
<dbReference type="AlphaFoldDB" id="A0A5K3FHN2"/>
<name>A0A5K3FHN2_MESCO</name>
<reference evidence="3" key="1">
    <citation type="submission" date="2019-11" db="UniProtKB">
        <authorList>
            <consortium name="WormBaseParasite"/>
        </authorList>
    </citation>
    <scope>IDENTIFICATION</scope>
</reference>
<dbReference type="WBParaSite" id="MCU_007463-RA">
    <property type="protein sequence ID" value="MCU_007463-RA"/>
    <property type="gene ID" value="MCU_007463"/>
</dbReference>
<keyword evidence="2" id="KW-0812">Transmembrane</keyword>
<keyword evidence="2" id="KW-1133">Transmembrane helix</keyword>
<protein>
    <submittedName>
        <fullName evidence="3">Transposase</fullName>
    </submittedName>
</protein>
<feature type="transmembrane region" description="Helical" evidence="2">
    <location>
        <begin position="6"/>
        <end position="26"/>
    </location>
</feature>
<feature type="compositionally biased region" description="Polar residues" evidence="1">
    <location>
        <begin position="33"/>
        <end position="47"/>
    </location>
</feature>
<accession>A0A5K3FHN2</accession>
<feature type="region of interest" description="Disordered" evidence="1">
    <location>
        <begin position="33"/>
        <end position="122"/>
    </location>
</feature>
<evidence type="ECO:0000256" key="2">
    <source>
        <dbReference type="SAM" id="Phobius"/>
    </source>
</evidence>
<evidence type="ECO:0000256" key="1">
    <source>
        <dbReference type="SAM" id="MobiDB-lite"/>
    </source>
</evidence>